<organism evidence="2 3">
    <name type="scientific">Photobacterium damselae subsp. damselae</name>
    <name type="common">Listonella damsela</name>
    <dbReference type="NCBI Taxonomy" id="85581"/>
    <lineage>
        <taxon>Bacteria</taxon>
        <taxon>Pseudomonadati</taxon>
        <taxon>Pseudomonadota</taxon>
        <taxon>Gammaproteobacteria</taxon>
        <taxon>Vibrionales</taxon>
        <taxon>Vibrionaceae</taxon>
        <taxon>Photobacterium</taxon>
    </lineage>
</organism>
<dbReference type="SUPFAM" id="SSF54001">
    <property type="entry name" value="Cysteine proteinases"/>
    <property type="match status" value="1"/>
</dbReference>
<proteinExistence type="predicted"/>
<dbReference type="AlphaFoldDB" id="A0A850QXX0"/>
<reference evidence="2 3" key="1">
    <citation type="submission" date="2020-06" db="EMBL/GenBank/DDBJ databases">
        <title>Photobacterium damselae subsp. damselae comparative genomics.</title>
        <authorList>
            <person name="Osorio C.R."/>
        </authorList>
    </citation>
    <scope>NUCLEOTIDE SEQUENCE [LARGE SCALE GENOMIC DNA]</scope>
    <source>
        <strain evidence="2 3">TW250/03</strain>
    </source>
</reference>
<keyword evidence="1" id="KW-0175">Coiled coil</keyword>
<accession>A0A850QXX0</accession>
<name>A0A850QXX0_PHODD</name>
<evidence type="ECO:0000313" key="2">
    <source>
        <dbReference type="EMBL" id="NVP03502.1"/>
    </source>
</evidence>
<gene>
    <name evidence="2" type="ORF">HWA77_25175</name>
</gene>
<feature type="coiled-coil region" evidence="1">
    <location>
        <begin position="255"/>
        <end position="282"/>
    </location>
</feature>
<evidence type="ECO:0000313" key="3">
    <source>
        <dbReference type="Proteomes" id="UP000533429"/>
    </source>
</evidence>
<dbReference type="InterPro" id="IPR024453">
    <property type="entry name" value="Peptidase_C92"/>
</dbReference>
<dbReference type="InterPro" id="IPR038765">
    <property type="entry name" value="Papain-like_cys_pep_sf"/>
</dbReference>
<comment type="caution">
    <text evidence="2">The sequence shown here is derived from an EMBL/GenBank/DDBJ whole genome shotgun (WGS) entry which is preliminary data.</text>
</comment>
<dbReference type="Pfam" id="PF05708">
    <property type="entry name" value="Peptidase_C92"/>
    <property type="match status" value="1"/>
</dbReference>
<protein>
    <submittedName>
        <fullName evidence="2">Uncharacterized protein</fullName>
    </submittedName>
</protein>
<dbReference type="Proteomes" id="UP000533429">
    <property type="component" value="Unassembled WGS sequence"/>
</dbReference>
<evidence type="ECO:0000256" key="1">
    <source>
        <dbReference type="SAM" id="Coils"/>
    </source>
</evidence>
<dbReference type="EMBL" id="JABXOR010001628">
    <property type="protein sequence ID" value="NVP03502.1"/>
    <property type="molecule type" value="Genomic_DNA"/>
</dbReference>
<sequence>MKYLLDRNKLRQGDIILESGETKLVSNLIKKVTNSEFSHAMIYIDHTLIHAINDGGVFSKNPQRILRSKENSFKVLRLKTPVSNLVLEQICDNARVKVGSVYSMLEASKTILPKKKKKEEKNNEQFCSRLVAQCYYEAGIQIVDDVNLCTPEDINKSEVLQEVLGCVKKASAEDIKMDSKTDPNIENQKETLKWLEQTRQLLKKDGINIQTINDISMHLSSDSSADKRICKYIESTKYLKLYNVDRQINPYRYNDKEFELALENSQDKINLLKDEIDLNRRDIVRHGKNLKAVRENYRNTKLKFCKLHIQLYRNLLKECEARLNIILKYKQLDIYTESVVHNLLSETSSLLR</sequence>
<dbReference type="Gene3D" id="3.90.1720.10">
    <property type="entry name" value="endopeptidase domain like (from Nostoc punctiforme)"/>
    <property type="match status" value="1"/>
</dbReference>